<evidence type="ECO:0000256" key="3">
    <source>
        <dbReference type="ARBA" id="ARBA00022448"/>
    </source>
</evidence>
<dbReference type="PROSITE" id="PS00211">
    <property type="entry name" value="ABC_TRANSPORTER_1"/>
    <property type="match status" value="1"/>
</dbReference>
<keyword evidence="7" id="KW-0472">Membrane</keyword>
<dbReference type="Pfam" id="PF00005">
    <property type="entry name" value="ABC_tran"/>
    <property type="match status" value="1"/>
</dbReference>
<dbReference type="GO" id="GO:0005524">
    <property type="term" value="F:ATP binding"/>
    <property type="evidence" value="ECO:0007669"/>
    <property type="project" value="UniProtKB-KW"/>
</dbReference>
<dbReference type="EMBL" id="BMOE01000002">
    <property type="protein sequence ID" value="GGJ66470.1"/>
    <property type="molecule type" value="Genomic_DNA"/>
</dbReference>
<protein>
    <submittedName>
        <fullName evidence="9">ABC transporter ATP-binding protein</fullName>
    </submittedName>
</protein>
<dbReference type="PROSITE" id="PS50893">
    <property type="entry name" value="ABC_TRANSPORTER_2"/>
    <property type="match status" value="1"/>
</dbReference>
<keyword evidence="10" id="KW-1185">Reference proteome</keyword>
<evidence type="ECO:0000256" key="5">
    <source>
        <dbReference type="ARBA" id="ARBA00022741"/>
    </source>
</evidence>
<keyword evidence="6 9" id="KW-0067">ATP-binding</keyword>
<dbReference type="InterPro" id="IPR013563">
    <property type="entry name" value="Oligopep_ABC_C"/>
</dbReference>
<dbReference type="NCBIfam" id="TIGR01727">
    <property type="entry name" value="oligo_HPY"/>
    <property type="match status" value="1"/>
</dbReference>
<comment type="similarity">
    <text evidence="2">Belongs to the ABC transporter superfamily.</text>
</comment>
<feature type="domain" description="ABC transporter" evidence="8">
    <location>
        <begin position="22"/>
        <end position="271"/>
    </location>
</feature>
<evidence type="ECO:0000256" key="2">
    <source>
        <dbReference type="ARBA" id="ARBA00005417"/>
    </source>
</evidence>
<reference evidence="9" key="2">
    <citation type="submission" date="2020-09" db="EMBL/GenBank/DDBJ databases">
        <authorList>
            <person name="Sun Q."/>
            <person name="Ohkuma M."/>
        </authorList>
    </citation>
    <scope>NUCLEOTIDE SEQUENCE</scope>
    <source>
        <strain evidence="9">JCM 14371</strain>
    </source>
</reference>
<keyword evidence="4" id="KW-1003">Cell membrane</keyword>
<dbReference type="Proteomes" id="UP000635726">
    <property type="component" value="Unassembled WGS sequence"/>
</dbReference>
<evidence type="ECO:0000256" key="4">
    <source>
        <dbReference type="ARBA" id="ARBA00022475"/>
    </source>
</evidence>
<dbReference type="FunFam" id="3.40.50.300:FF:000016">
    <property type="entry name" value="Oligopeptide ABC transporter ATP-binding component"/>
    <property type="match status" value="1"/>
</dbReference>
<name>A0A917ULD5_9DEIO</name>
<dbReference type="GO" id="GO:0005886">
    <property type="term" value="C:plasma membrane"/>
    <property type="evidence" value="ECO:0007669"/>
    <property type="project" value="UniProtKB-SubCell"/>
</dbReference>
<dbReference type="InterPro" id="IPR003439">
    <property type="entry name" value="ABC_transporter-like_ATP-bd"/>
</dbReference>
<dbReference type="SMART" id="SM00382">
    <property type="entry name" value="AAA"/>
    <property type="match status" value="1"/>
</dbReference>
<dbReference type="SUPFAM" id="SSF52540">
    <property type="entry name" value="P-loop containing nucleoside triphosphate hydrolases"/>
    <property type="match status" value="1"/>
</dbReference>
<dbReference type="PANTHER" id="PTHR43297:SF2">
    <property type="entry name" value="DIPEPTIDE TRANSPORT ATP-BINDING PROTEIN DPPD"/>
    <property type="match status" value="1"/>
</dbReference>
<evidence type="ECO:0000256" key="1">
    <source>
        <dbReference type="ARBA" id="ARBA00004202"/>
    </source>
</evidence>
<evidence type="ECO:0000259" key="8">
    <source>
        <dbReference type="PROSITE" id="PS50893"/>
    </source>
</evidence>
<organism evidence="9 10">
    <name type="scientific">Deinococcus aquiradiocola</name>
    <dbReference type="NCBI Taxonomy" id="393059"/>
    <lineage>
        <taxon>Bacteria</taxon>
        <taxon>Thermotogati</taxon>
        <taxon>Deinococcota</taxon>
        <taxon>Deinococci</taxon>
        <taxon>Deinococcales</taxon>
        <taxon>Deinococcaceae</taxon>
        <taxon>Deinococcus</taxon>
    </lineage>
</organism>
<dbReference type="AlphaFoldDB" id="A0A917ULD5"/>
<sequence length="347" mass="37149">MTAASHPGHVTAPVTGADGPLLQVQDLNVHLPTPRGELHAVRGVSFDLRPGEVLGLVGESGSGKSVTLRALLRLHPRGTRLSGRVTYAGQDLLTLPDARLRGVRGGQISMIFQEPMSALNPVLTVGEQIRENLREHTRLRGRDAMDRAAELLDLTGIPSPRARLQDYPHQFSGGMRQRAMIAIALASEPKLLLADEPTTALDVTIQDQILRLLLKLRDELGMSVVLVTHDLGVVAQTCDRVAVMYGGRLMETAPVTPLFTHPLHAYTSGLLRSLPDGGSGAHRQPLQPIPGSPPDLRALPAGCAFSPRCTFVTDACRVAEPPLVPVAPGHASACIHHDRLPPLQGQA</sequence>
<comment type="subcellular location">
    <subcellularLocation>
        <location evidence="1">Cell membrane</location>
        <topology evidence="1">Peripheral membrane protein</topology>
    </subcellularLocation>
</comment>
<accession>A0A917ULD5</accession>
<proteinExistence type="inferred from homology"/>
<keyword evidence="3" id="KW-0813">Transport</keyword>
<reference evidence="9" key="1">
    <citation type="journal article" date="2014" name="Int. J. Syst. Evol. Microbiol.">
        <title>Complete genome sequence of Corynebacterium casei LMG S-19264T (=DSM 44701T), isolated from a smear-ripened cheese.</title>
        <authorList>
            <consortium name="US DOE Joint Genome Institute (JGI-PGF)"/>
            <person name="Walter F."/>
            <person name="Albersmeier A."/>
            <person name="Kalinowski J."/>
            <person name="Ruckert C."/>
        </authorList>
    </citation>
    <scope>NUCLEOTIDE SEQUENCE</scope>
    <source>
        <strain evidence="9">JCM 14371</strain>
    </source>
</reference>
<dbReference type="CDD" id="cd03257">
    <property type="entry name" value="ABC_NikE_OppD_transporters"/>
    <property type="match status" value="1"/>
</dbReference>
<evidence type="ECO:0000256" key="7">
    <source>
        <dbReference type="ARBA" id="ARBA00023136"/>
    </source>
</evidence>
<dbReference type="Pfam" id="PF08352">
    <property type="entry name" value="oligo_HPY"/>
    <property type="match status" value="1"/>
</dbReference>
<dbReference type="PANTHER" id="PTHR43297">
    <property type="entry name" value="OLIGOPEPTIDE TRANSPORT ATP-BINDING PROTEIN APPD"/>
    <property type="match status" value="1"/>
</dbReference>
<evidence type="ECO:0000313" key="9">
    <source>
        <dbReference type="EMBL" id="GGJ66470.1"/>
    </source>
</evidence>
<keyword evidence="5" id="KW-0547">Nucleotide-binding</keyword>
<dbReference type="InterPro" id="IPR017871">
    <property type="entry name" value="ABC_transporter-like_CS"/>
</dbReference>
<dbReference type="InterPro" id="IPR027417">
    <property type="entry name" value="P-loop_NTPase"/>
</dbReference>
<dbReference type="InterPro" id="IPR050388">
    <property type="entry name" value="ABC_Ni/Peptide_Import"/>
</dbReference>
<evidence type="ECO:0000313" key="10">
    <source>
        <dbReference type="Proteomes" id="UP000635726"/>
    </source>
</evidence>
<gene>
    <name evidence="9" type="ORF">GCM10008939_08210</name>
</gene>
<dbReference type="GO" id="GO:0016887">
    <property type="term" value="F:ATP hydrolysis activity"/>
    <property type="evidence" value="ECO:0007669"/>
    <property type="project" value="InterPro"/>
</dbReference>
<dbReference type="Gene3D" id="3.40.50.300">
    <property type="entry name" value="P-loop containing nucleotide triphosphate hydrolases"/>
    <property type="match status" value="1"/>
</dbReference>
<dbReference type="InterPro" id="IPR003593">
    <property type="entry name" value="AAA+_ATPase"/>
</dbReference>
<evidence type="ECO:0000256" key="6">
    <source>
        <dbReference type="ARBA" id="ARBA00022840"/>
    </source>
</evidence>
<dbReference type="GO" id="GO:0015833">
    <property type="term" value="P:peptide transport"/>
    <property type="evidence" value="ECO:0007669"/>
    <property type="project" value="InterPro"/>
</dbReference>
<comment type="caution">
    <text evidence="9">The sequence shown here is derived from an EMBL/GenBank/DDBJ whole genome shotgun (WGS) entry which is preliminary data.</text>
</comment>